<keyword evidence="2" id="KW-1185">Reference proteome</keyword>
<reference evidence="1" key="1">
    <citation type="submission" date="2024-11" db="EMBL/GenBank/DDBJ databases">
        <authorList>
            <person name="Lucas J.A."/>
        </authorList>
    </citation>
    <scope>NUCLEOTIDE SEQUENCE</scope>
    <source>
        <strain evidence="1">Z 8.8</strain>
    </source>
</reference>
<protein>
    <submittedName>
        <fullName evidence="1">Uncharacterized protein</fullName>
    </submittedName>
</protein>
<evidence type="ECO:0000313" key="2">
    <source>
        <dbReference type="Proteomes" id="UP001622950"/>
    </source>
</evidence>
<comment type="caution">
    <text evidence="1">The sequence shown here is derived from an EMBL/GenBank/DDBJ whole genome shotgun (WGS) entry which is preliminary data.</text>
</comment>
<organism evidence="1 2">
    <name type="scientific">Pseudomonas neuropathica</name>
    <dbReference type="NCBI Taxonomy" id="2730425"/>
    <lineage>
        <taxon>Bacteria</taxon>
        <taxon>Pseudomonadati</taxon>
        <taxon>Pseudomonadota</taxon>
        <taxon>Gammaproteobacteria</taxon>
        <taxon>Pseudomonadales</taxon>
        <taxon>Pseudomonadaceae</taxon>
        <taxon>Pseudomonas</taxon>
    </lineage>
</organism>
<proteinExistence type="predicted"/>
<dbReference type="EMBL" id="JBJHQE010000003">
    <property type="protein sequence ID" value="MFK9079783.1"/>
    <property type="molecule type" value="Genomic_DNA"/>
</dbReference>
<name>A0ACC7MP25_9PSED</name>
<accession>A0ACC7MP25</accession>
<gene>
    <name evidence="1" type="ORF">ACJEBM_03720</name>
</gene>
<sequence length="123" mass="14244">MSNYSADQIIACRRVAMEQNRKLFEEANAINRSALDLLDRSDFDSEMFLVYLQLQEKAKYLFREALEHITLLEEQFPSPQLQNTIDCSTRKSALLNEARTRTIQRYPGCLPVDVNQGIYHGSK</sequence>
<evidence type="ECO:0000313" key="1">
    <source>
        <dbReference type="EMBL" id="MFK9079783.1"/>
    </source>
</evidence>
<dbReference type="Proteomes" id="UP001622950">
    <property type="component" value="Unassembled WGS sequence"/>
</dbReference>